<evidence type="ECO:0000256" key="2">
    <source>
        <dbReference type="ARBA" id="ARBA00023125"/>
    </source>
</evidence>
<dbReference type="NCBIfam" id="NF033788">
    <property type="entry name" value="HTH_metalloreg"/>
    <property type="match status" value="1"/>
</dbReference>
<dbReference type="EMBL" id="BAABIC010000011">
    <property type="protein sequence ID" value="GAA4693967.1"/>
    <property type="molecule type" value="Genomic_DNA"/>
</dbReference>
<dbReference type="InterPro" id="IPR036388">
    <property type="entry name" value="WH-like_DNA-bd_sf"/>
</dbReference>
<keyword evidence="7" id="KW-1185">Reference proteome</keyword>
<dbReference type="InterPro" id="IPR051081">
    <property type="entry name" value="HTH_MetalResp_TranReg"/>
</dbReference>
<dbReference type="PANTHER" id="PTHR33154">
    <property type="entry name" value="TRANSCRIPTIONAL REGULATOR, ARSR FAMILY"/>
    <property type="match status" value="1"/>
</dbReference>
<keyword evidence="3" id="KW-0804">Transcription</keyword>
<evidence type="ECO:0000256" key="3">
    <source>
        <dbReference type="ARBA" id="ARBA00023163"/>
    </source>
</evidence>
<evidence type="ECO:0000259" key="5">
    <source>
        <dbReference type="PROSITE" id="PS50987"/>
    </source>
</evidence>
<name>A0ABP8WTL0_9PSEU</name>
<gene>
    <name evidence="6" type="ORF">GCM10023215_34400</name>
</gene>
<dbReference type="Gene3D" id="1.10.10.10">
    <property type="entry name" value="Winged helix-like DNA-binding domain superfamily/Winged helix DNA-binding domain"/>
    <property type="match status" value="1"/>
</dbReference>
<dbReference type="SUPFAM" id="SSF46785">
    <property type="entry name" value="Winged helix' DNA-binding domain"/>
    <property type="match status" value="1"/>
</dbReference>
<comment type="caution">
    <text evidence="6">The sequence shown here is derived from an EMBL/GenBank/DDBJ whole genome shotgun (WGS) entry which is preliminary data.</text>
</comment>
<accession>A0ABP8WTL0</accession>
<feature type="region of interest" description="Disordered" evidence="4">
    <location>
        <begin position="183"/>
        <end position="206"/>
    </location>
</feature>
<keyword evidence="2" id="KW-0238">DNA-binding</keyword>
<sequence length="206" mass="22359">MDVVPVVRGEGVRYFGTHPGTLLLDDPDQVVQGDRVLHGQAVSRRLHRSASCPRRPGRGGRCRHPLAQFGSALFLTQPGSVRLHLPFVTANGDAGLGLLGDPSRRAIFELLARRPSSVQQLADELPISRPAVSQHLRVLREGGLVVSRAEGTRRIYRLNPEGVTALRTWLDGVWSDALTDFQKTAEATPPDWGTDPATGPGSEENP</sequence>
<dbReference type="PROSITE" id="PS50987">
    <property type="entry name" value="HTH_ARSR_2"/>
    <property type="match status" value="1"/>
</dbReference>
<dbReference type="InterPro" id="IPR011991">
    <property type="entry name" value="ArsR-like_HTH"/>
</dbReference>
<dbReference type="SMART" id="SM00418">
    <property type="entry name" value="HTH_ARSR"/>
    <property type="match status" value="1"/>
</dbReference>
<reference evidence="7" key="1">
    <citation type="journal article" date="2019" name="Int. J. Syst. Evol. Microbiol.">
        <title>The Global Catalogue of Microorganisms (GCM) 10K type strain sequencing project: providing services to taxonomists for standard genome sequencing and annotation.</title>
        <authorList>
            <consortium name="The Broad Institute Genomics Platform"/>
            <consortium name="The Broad Institute Genome Sequencing Center for Infectious Disease"/>
            <person name="Wu L."/>
            <person name="Ma J."/>
        </authorList>
    </citation>
    <scope>NUCLEOTIDE SEQUENCE [LARGE SCALE GENOMIC DNA]</scope>
    <source>
        <strain evidence="7">JCM 18055</strain>
    </source>
</reference>
<evidence type="ECO:0000256" key="1">
    <source>
        <dbReference type="ARBA" id="ARBA00023015"/>
    </source>
</evidence>
<dbReference type="Pfam" id="PF12840">
    <property type="entry name" value="HTH_20"/>
    <property type="match status" value="1"/>
</dbReference>
<keyword evidence="1" id="KW-0805">Transcription regulation</keyword>
<feature type="domain" description="HTH arsR-type" evidence="5">
    <location>
        <begin position="85"/>
        <end position="178"/>
    </location>
</feature>
<dbReference type="PANTHER" id="PTHR33154:SF33">
    <property type="entry name" value="TRANSCRIPTIONAL REPRESSOR SDPR"/>
    <property type="match status" value="1"/>
</dbReference>
<dbReference type="InterPro" id="IPR036390">
    <property type="entry name" value="WH_DNA-bd_sf"/>
</dbReference>
<protein>
    <recommendedName>
        <fullName evidence="5">HTH arsR-type domain-containing protein</fullName>
    </recommendedName>
</protein>
<proteinExistence type="predicted"/>
<dbReference type="PRINTS" id="PR00778">
    <property type="entry name" value="HTHARSR"/>
</dbReference>
<evidence type="ECO:0000256" key="4">
    <source>
        <dbReference type="SAM" id="MobiDB-lite"/>
    </source>
</evidence>
<organism evidence="6 7">
    <name type="scientific">Pseudonocardia yuanmonensis</name>
    <dbReference type="NCBI Taxonomy" id="1095914"/>
    <lineage>
        <taxon>Bacteria</taxon>
        <taxon>Bacillati</taxon>
        <taxon>Actinomycetota</taxon>
        <taxon>Actinomycetes</taxon>
        <taxon>Pseudonocardiales</taxon>
        <taxon>Pseudonocardiaceae</taxon>
        <taxon>Pseudonocardia</taxon>
    </lineage>
</organism>
<dbReference type="InterPro" id="IPR001845">
    <property type="entry name" value="HTH_ArsR_DNA-bd_dom"/>
</dbReference>
<evidence type="ECO:0000313" key="6">
    <source>
        <dbReference type="EMBL" id="GAA4693967.1"/>
    </source>
</evidence>
<evidence type="ECO:0000313" key="7">
    <source>
        <dbReference type="Proteomes" id="UP001500325"/>
    </source>
</evidence>
<dbReference type="CDD" id="cd00090">
    <property type="entry name" value="HTH_ARSR"/>
    <property type="match status" value="1"/>
</dbReference>
<dbReference type="Proteomes" id="UP001500325">
    <property type="component" value="Unassembled WGS sequence"/>
</dbReference>